<keyword evidence="6 9" id="KW-1133">Transmembrane helix</keyword>
<evidence type="ECO:0000256" key="2">
    <source>
        <dbReference type="ARBA" id="ARBA00022692"/>
    </source>
</evidence>
<feature type="domain" description="ABC transmembrane type-1" evidence="11">
    <location>
        <begin position="183"/>
        <end position="461"/>
    </location>
</feature>
<dbReference type="GO" id="GO:0005524">
    <property type="term" value="F:ATP binding"/>
    <property type="evidence" value="ECO:0007669"/>
    <property type="project" value="UniProtKB-KW"/>
</dbReference>
<dbReference type="PROSITE" id="PS50990">
    <property type="entry name" value="PEPTIDASE_C39"/>
    <property type="match status" value="1"/>
</dbReference>
<dbReference type="SMART" id="SM00382">
    <property type="entry name" value="AAA"/>
    <property type="match status" value="1"/>
</dbReference>
<dbReference type="PROSITE" id="PS00211">
    <property type="entry name" value="ABC_TRANSPORTER_1"/>
    <property type="match status" value="1"/>
</dbReference>
<dbReference type="Pfam" id="PF00005">
    <property type="entry name" value="ABC_tran"/>
    <property type="match status" value="1"/>
</dbReference>
<dbReference type="Pfam" id="PF00664">
    <property type="entry name" value="ABC_membrane"/>
    <property type="match status" value="1"/>
</dbReference>
<evidence type="ECO:0000256" key="3">
    <source>
        <dbReference type="ARBA" id="ARBA00022741"/>
    </source>
</evidence>
<dbReference type="InterPro" id="IPR005074">
    <property type="entry name" value="Peptidase_C39"/>
</dbReference>
<evidence type="ECO:0000256" key="6">
    <source>
        <dbReference type="ARBA" id="ARBA00022989"/>
    </source>
</evidence>
<dbReference type="SUPFAM" id="SSF52540">
    <property type="entry name" value="P-loop containing nucleoside triphosphate hydrolases"/>
    <property type="match status" value="1"/>
</dbReference>
<gene>
    <name evidence="13" type="ORF">B0H98_101242</name>
</gene>
<evidence type="ECO:0000256" key="9">
    <source>
        <dbReference type="SAM" id="Phobius"/>
    </source>
</evidence>
<dbReference type="GO" id="GO:0008233">
    <property type="term" value="F:peptidase activity"/>
    <property type="evidence" value="ECO:0007669"/>
    <property type="project" value="InterPro"/>
</dbReference>
<dbReference type="InterPro" id="IPR011527">
    <property type="entry name" value="ABC1_TM_dom"/>
</dbReference>
<dbReference type="GO" id="GO:0015421">
    <property type="term" value="F:ABC-type oligopeptide transporter activity"/>
    <property type="evidence" value="ECO:0007669"/>
    <property type="project" value="TreeGrafter"/>
</dbReference>
<organism evidence="13 14">
    <name type="scientific">Vreelandella songnenensis</name>
    <dbReference type="NCBI Taxonomy" id="1176243"/>
    <lineage>
        <taxon>Bacteria</taxon>
        <taxon>Pseudomonadati</taxon>
        <taxon>Pseudomonadota</taxon>
        <taxon>Gammaproteobacteria</taxon>
        <taxon>Oceanospirillales</taxon>
        <taxon>Halomonadaceae</taxon>
        <taxon>Vreelandella</taxon>
    </lineage>
</organism>
<dbReference type="InterPro" id="IPR003593">
    <property type="entry name" value="AAA+_ATPase"/>
</dbReference>
<dbReference type="GO" id="GO:0006508">
    <property type="term" value="P:proteolysis"/>
    <property type="evidence" value="ECO:0007669"/>
    <property type="project" value="InterPro"/>
</dbReference>
<evidence type="ECO:0000256" key="4">
    <source>
        <dbReference type="ARBA" id="ARBA00022801"/>
    </source>
</evidence>
<feature type="transmembrane region" description="Helical" evidence="9">
    <location>
        <begin position="404"/>
        <end position="426"/>
    </location>
</feature>
<keyword evidence="5 13" id="KW-0067">ATP-binding</keyword>
<name>A0A2T0V7Y9_9GAMM</name>
<dbReference type="InterPro" id="IPR027417">
    <property type="entry name" value="P-loop_NTPase"/>
</dbReference>
<dbReference type="PANTHER" id="PTHR43394">
    <property type="entry name" value="ATP-DEPENDENT PERMEASE MDL1, MITOCHONDRIAL"/>
    <property type="match status" value="1"/>
</dbReference>
<feature type="domain" description="Peptidase C39" evidence="12">
    <location>
        <begin position="31"/>
        <end position="147"/>
    </location>
</feature>
<evidence type="ECO:0000256" key="8">
    <source>
        <dbReference type="SAM" id="MobiDB-lite"/>
    </source>
</evidence>
<dbReference type="InterPro" id="IPR017750">
    <property type="entry name" value="ATPase_T1SS"/>
</dbReference>
<dbReference type="InterPro" id="IPR017871">
    <property type="entry name" value="ABC_transporter-like_CS"/>
</dbReference>
<protein>
    <submittedName>
        <fullName evidence="13">ATP-binding cassette subfamily C protein LapB</fullName>
    </submittedName>
</protein>
<feature type="compositionally biased region" description="Basic and acidic residues" evidence="8">
    <location>
        <begin position="1"/>
        <end position="18"/>
    </location>
</feature>
<keyword evidence="4" id="KW-0378">Hydrolase</keyword>
<dbReference type="Proteomes" id="UP000237647">
    <property type="component" value="Unassembled WGS sequence"/>
</dbReference>
<feature type="domain" description="ABC transporter" evidence="10">
    <location>
        <begin position="497"/>
        <end position="729"/>
    </location>
</feature>
<evidence type="ECO:0000259" key="12">
    <source>
        <dbReference type="PROSITE" id="PS50990"/>
    </source>
</evidence>
<comment type="subcellular location">
    <subcellularLocation>
        <location evidence="1">Cell membrane</location>
        <topology evidence="1">Multi-pass membrane protein</topology>
    </subcellularLocation>
</comment>
<accession>A0A2T0V7Y9</accession>
<evidence type="ECO:0000259" key="10">
    <source>
        <dbReference type="PROSITE" id="PS50893"/>
    </source>
</evidence>
<dbReference type="InterPro" id="IPR039421">
    <property type="entry name" value="Type_1_exporter"/>
</dbReference>
<dbReference type="GO" id="GO:0016887">
    <property type="term" value="F:ATP hydrolysis activity"/>
    <property type="evidence" value="ECO:0007669"/>
    <property type="project" value="InterPro"/>
</dbReference>
<keyword evidence="2 9" id="KW-0812">Transmembrane</keyword>
<keyword evidence="14" id="KW-1185">Reference proteome</keyword>
<evidence type="ECO:0000256" key="5">
    <source>
        <dbReference type="ARBA" id="ARBA00022840"/>
    </source>
</evidence>
<evidence type="ECO:0000259" key="11">
    <source>
        <dbReference type="PROSITE" id="PS50929"/>
    </source>
</evidence>
<feature type="transmembrane region" description="Helical" evidence="9">
    <location>
        <begin position="318"/>
        <end position="336"/>
    </location>
</feature>
<dbReference type="InterPro" id="IPR036640">
    <property type="entry name" value="ABC1_TM_sf"/>
</dbReference>
<dbReference type="PROSITE" id="PS50893">
    <property type="entry name" value="ABC_TRANSPORTER_2"/>
    <property type="match status" value="1"/>
</dbReference>
<dbReference type="Gene3D" id="3.40.50.300">
    <property type="entry name" value="P-loop containing nucleotide triphosphate hydrolases"/>
    <property type="match status" value="1"/>
</dbReference>
<feature type="transmembrane region" description="Helical" evidence="9">
    <location>
        <begin position="217"/>
        <end position="237"/>
    </location>
</feature>
<evidence type="ECO:0000313" key="13">
    <source>
        <dbReference type="EMBL" id="PRY66264.1"/>
    </source>
</evidence>
<evidence type="ECO:0000256" key="7">
    <source>
        <dbReference type="ARBA" id="ARBA00023136"/>
    </source>
</evidence>
<keyword evidence="7 9" id="KW-0472">Membrane</keyword>
<dbReference type="CDD" id="cd18587">
    <property type="entry name" value="ABC_6TM_LapB_like"/>
    <property type="match status" value="1"/>
</dbReference>
<dbReference type="GO" id="GO:0005886">
    <property type="term" value="C:plasma membrane"/>
    <property type="evidence" value="ECO:0007669"/>
    <property type="project" value="UniProtKB-SubCell"/>
</dbReference>
<dbReference type="NCBIfam" id="TIGR03375">
    <property type="entry name" value="type_I_sec_LssB"/>
    <property type="match status" value="1"/>
</dbReference>
<proteinExistence type="predicted"/>
<dbReference type="AlphaFoldDB" id="A0A2T0V7Y9"/>
<evidence type="ECO:0000313" key="14">
    <source>
        <dbReference type="Proteomes" id="UP000237647"/>
    </source>
</evidence>
<feature type="transmembrane region" description="Helical" evidence="9">
    <location>
        <begin position="289"/>
        <end position="312"/>
    </location>
</feature>
<reference evidence="13 14" key="1">
    <citation type="submission" date="2018-03" db="EMBL/GenBank/DDBJ databases">
        <title>Genomic Encyclopedia of Type Strains, Phase III (KMG-III): the genomes of soil and plant-associated and newly described type strains.</title>
        <authorList>
            <person name="Whitman W."/>
        </authorList>
    </citation>
    <scope>NUCLEOTIDE SEQUENCE [LARGE SCALE GENOMIC DNA]</scope>
    <source>
        <strain evidence="13 14">CGMCC 1.12152</strain>
    </source>
</reference>
<evidence type="ECO:0000256" key="1">
    <source>
        <dbReference type="ARBA" id="ARBA00004651"/>
    </source>
</evidence>
<dbReference type="PROSITE" id="PS50929">
    <property type="entry name" value="ABC_TM1F"/>
    <property type="match status" value="1"/>
</dbReference>
<keyword evidence="3" id="KW-0547">Nucleotide-binding</keyword>
<dbReference type="PANTHER" id="PTHR43394:SF1">
    <property type="entry name" value="ATP-BINDING CASSETTE SUB-FAMILY B MEMBER 10, MITOCHONDRIAL"/>
    <property type="match status" value="1"/>
</dbReference>
<dbReference type="OrthoDB" id="9806127at2"/>
<sequence length="737" mass="79306">MRAEKSSGDESLAEKSDTPPDPAFDPGIAGEAFNDGLALLCRQLGRPTTPVELTDGFALEQGRLPLGTVPRALKRVGMAGRVVELSIQRLCQGLLPAMLLLENGTVCLLVEQHGEDVVILVPESGDGQERLPLKALAARYTGVAVVARQVYRADSRAGGFARERKEHWLKGPVRRQWKTYMEVGVAALMANLLAIGTAIFAMQVYDRVVPNNAIDTLWILASGVALAATLEFVLRVLRGRLIDTTGKRLDLSLSSRLFEQVMQLRLAAKPGSTGAFSSQLREFESVREFFTSSTIGAISDLPFVILFIGVIAYIGGPIAWVPLAAVILMVLPGLLAQPRLAALARQNLREGAIRQGVVLETLENLETVKTTRAEGRHLRIWDSLSAELADAGVRMRSLGSMLSFGAAFVQQLCYIGVVIVGVYRIGAGELTVGALIACTILASRTIAPMSQVAGILTRWQHVKVALEGLDDVMKAPVERPEGRNFVHKATLAGAYELEGVKLSYQQDGPPALNIEALNIAAGERIALLGGNGAGKSTLLRLLAGLSDADTGQILLDDVNISQLEPADKRRAIGYLPQDIALFYGTLRENLMLDGQVHSDDTLLATLESVGLGNFVGRHPHGLDLPIQGSGSLSGGQRQAIGLARLLLQDPRIVLLDEPTAAYDQANERRVIQTLSDWLENRTLILSTHKSSLLALTKRAVVLSDGRVAMDGPVEGVVSGNQVKVPARKPQGVRRRDT</sequence>
<dbReference type="SUPFAM" id="SSF90123">
    <property type="entry name" value="ABC transporter transmembrane region"/>
    <property type="match status" value="1"/>
</dbReference>
<dbReference type="Gene3D" id="3.90.70.10">
    <property type="entry name" value="Cysteine proteinases"/>
    <property type="match status" value="1"/>
</dbReference>
<dbReference type="EMBL" id="PVTK01000001">
    <property type="protein sequence ID" value="PRY66264.1"/>
    <property type="molecule type" value="Genomic_DNA"/>
</dbReference>
<dbReference type="InterPro" id="IPR003439">
    <property type="entry name" value="ABC_transporter-like_ATP-bd"/>
</dbReference>
<dbReference type="RefSeq" id="WP_106373251.1">
    <property type="nucleotide sequence ID" value="NZ_PVTK01000001.1"/>
</dbReference>
<feature type="transmembrane region" description="Helical" evidence="9">
    <location>
        <begin position="183"/>
        <end position="205"/>
    </location>
</feature>
<comment type="caution">
    <text evidence="13">The sequence shown here is derived from an EMBL/GenBank/DDBJ whole genome shotgun (WGS) entry which is preliminary data.</text>
</comment>
<feature type="region of interest" description="Disordered" evidence="8">
    <location>
        <begin position="1"/>
        <end position="27"/>
    </location>
</feature>
<dbReference type="Gene3D" id="1.20.1560.10">
    <property type="entry name" value="ABC transporter type 1, transmembrane domain"/>
    <property type="match status" value="1"/>
</dbReference>